<dbReference type="SMART" id="SM00421">
    <property type="entry name" value="HTH_LUXR"/>
    <property type="match status" value="1"/>
</dbReference>
<dbReference type="PANTHER" id="PTHR43133">
    <property type="entry name" value="RNA POLYMERASE ECF-TYPE SIGMA FACTO"/>
    <property type="match status" value="1"/>
</dbReference>
<dbReference type="Pfam" id="PF08281">
    <property type="entry name" value="Sigma70_r4_2"/>
    <property type="match status" value="1"/>
</dbReference>
<dbReference type="PRINTS" id="PR00038">
    <property type="entry name" value="HTHLUXR"/>
</dbReference>
<dbReference type="InterPro" id="IPR013249">
    <property type="entry name" value="RNA_pol_sigma70_r4_t2"/>
</dbReference>
<dbReference type="InterPro" id="IPR013324">
    <property type="entry name" value="RNA_pol_sigma_r3/r4-like"/>
</dbReference>
<dbReference type="Pfam" id="PF04542">
    <property type="entry name" value="Sigma70_r2"/>
    <property type="match status" value="1"/>
</dbReference>
<dbReference type="InterPro" id="IPR039425">
    <property type="entry name" value="RNA_pol_sigma-70-like"/>
</dbReference>
<dbReference type="GO" id="GO:0003677">
    <property type="term" value="F:DNA binding"/>
    <property type="evidence" value="ECO:0007669"/>
    <property type="project" value="InterPro"/>
</dbReference>
<dbReference type="OrthoDB" id="1100095at2"/>
<protein>
    <submittedName>
        <fullName evidence="6">RNA polymerase sigma-70 factor</fullName>
    </submittedName>
</protein>
<dbReference type="PANTHER" id="PTHR43133:SF46">
    <property type="entry name" value="RNA POLYMERASE SIGMA-70 FACTOR ECF SUBFAMILY"/>
    <property type="match status" value="1"/>
</dbReference>
<dbReference type="RefSeq" id="WP_135876309.1">
    <property type="nucleotide sequence ID" value="NZ_SRSO01000006.1"/>
</dbReference>
<proteinExistence type="inferred from homology"/>
<dbReference type="NCBIfam" id="TIGR02985">
    <property type="entry name" value="Sig70_bacteroi1"/>
    <property type="match status" value="1"/>
</dbReference>
<dbReference type="GO" id="GO:0006352">
    <property type="term" value="P:DNA-templated transcription initiation"/>
    <property type="evidence" value="ECO:0007669"/>
    <property type="project" value="InterPro"/>
</dbReference>
<dbReference type="GO" id="GO:0016987">
    <property type="term" value="F:sigma factor activity"/>
    <property type="evidence" value="ECO:0007669"/>
    <property type="project" value="UniProtKB-KW"/>
</dbReference>
<keyword evidence="7" id="KW-1185">Reference proteome</keyword>
<dbReference type="InterPro" id="IPR014327">
    <property type="entry name" value="RNA_pol_sigma70_bacteroid"/>
</dbReference>
<dbReference type="PROSITE" id="PS50043">
    <property type="entry name" value="HTH_LUXR_2"/>
    <property type="match status" value="1"/>
</dbReference>
<comment type="similarity">
    <text evidence="1">Belongs to the sigma-70 factor family. ECF subfamily.</text>
</comment>
<dbReference type="SUPFAM" id="SSF88659">
    <property type="entry name" value="Sigma3 and sigma4 domains of RNA polymerase sigma factors"/>
    <property type="match status" value="1"/>
</dbReference>
<evidence type="ECO:0000256" key="2">
    <source>
        <dbReference type="ARBA" id="ARBA00023015"/>
    </source>
</evidence>
<evidence type="ECO:0000256" key="1">
    <source>
        <dbReference type="ARBA" id="ARBA00010641"/>
    </source>
</evidence>
<evidence type="ECO:0000313" key="7">
    <source>
        <dbReference type="Proteomes" id="UP000307602"/>
    </source>
</evidence>
<evidence type="ECO:0000259" key="5">
    <source>
        <dbReference type="PROSITE" id="PS50043"/>
    </source>
</evidence>
<gene>
    <name evidence="6" type="ORF">EM932_06205</name>
</gene>
<dbReference type="InterPro" id="IPR007627">
    <property type="entry name" value="RNA_pol_sigma70_r2"/>
</dbReference>
<dbReference type="Gene3D" id="1.10.10.10">
    <property type="entry name" value="Winged helix-like DNA-binding domain superfamily/Winged helix DNA-binding domain"/>
    <property type="match status" value="1"/>
</dbReference>
<evidence type="ECO:0000256" key="4">
    <source>
        <dbReference type="ARBA" id="ARBA00023163"/>
    </source>
</evidence>
<dbReference type="EMBL" id="SRSO01000006">
    <property type="protein sequence ID" value="TGV03615.1"/>
    <property type="molecule type" value="Genomic_DNA"/>
</dbReference>
<dbReference type="Gene3D" id="1.10.1740.10">
    <property type="match status" value="1"/>
</dbReference>
<keyword evidence="4" id="KW-0804">Transcription</keyword>
<dbReference type="InterPro" id="IPR014284">
    <property type="entry name" value="RNA_pol_sigma-70_dom"/>
</dbReference>
<organism evidence="6 7">
    <name type="scientific">Flavivirga rizhaonensis</name>
    <dbReference type="NCBI Taxonomy" id="2559571"/>
    <lineage>
        <taxon>Bacteria</taxon>
        <taxon>Pseudomonadati</taxon>
        <taxon>Bacteroidota</taxon>
        <taxon>Flavobacteriia</taxon>
        <taxon>Flavobacteriales</taxon>
        <taxon>Flavobacteriaceae</taxon>
        <taxon>Flavivirga</taxon>
    </lineage>
</organism>
<reference evidence="6 7" key="1">
    <citation type="submission" date="2019-04" db="EMBL/GenBank/DDBJ databases">
        <authorList>
            <person name="Liu A."/>
        </authorList>
    </citation>
    <scope>NUCLEOTIDE SEQUENCE [LARGE SCALE GENOMIC DNA]</scope>
    <source>
        <strain evidence="6 7">RZ03</strain>
    </source>
</reference>
<keyword evidence="2" id="KW-0805">Transcription regulation</keyword>
<sequence>MIEENDRLSLGVFEKIFNRLYSPLCLFANKYVNDVNYSEDIVQEVFVKAWEKGLYFEDLDKAKGFFYVAVKNASLNFLKSHYSKSVKAHPPENLEILQTENYFIKETVILEASALVEKAIEALPPKCREVMKLSFEGLTNQEIANKLGISFETVKSYKSDAYKKLRKDLAHLRIK</sequence>
<comment type="caution">
    <text evidence="6">The sequence shown here is derived from an EMBL/GenBank/DDBJ whole genome shotgun (WGS) entry which is preliminary data.</text>
</comment>
<name>A0A4S1E002_9FLAO</name>
<dbReference type="AlphaFoldDB" id="A0A4S1E002"/>
<dbReference type="InterPro" id="IPR036388">
    <property type="entry name" value="WH-like_DNA-bd_sf"/>
</dbReference>
<evidence type="ECO:0000256" key="3">
    <source>
        <dbReference type="ARBA" id="ARBA00023082"/>
    </source>
</evidence>
<keyword evidence="3" id="KW-0731">Sigma factor</keyword>
<dbReference type="Proteomes" id="UP000307602">
    <property type="component" value="Unassembled WGS sequence"/>
</dbReference>
<accession>A0A4S1E002</accession>
<dbReference type="NCBIfam" id="TIGR02937">
    <property type="entry name" value="sigma70-ECF"/>
    <property type="match status" value="1"/>
</dbReference>
<dbReference type="SUPFAM" id="SSF88946">
    <property type="entry name" value="Sigma2 domain of RNA polymerase sigma factors"/>
    <property type="match status" value="1"/>
</dbReference>
<evidence type="ECO:0000313" key="6">
    <source>
        <dbReference type="EMBL" id="TGV03615.1"/>
    </source>
</evidence>
<feature type="domain" description="HTH luxR-type" evidence="5">
    <location>
        <begin position="116"/>
        <end position="175"/>
    </location>
</feature>
<dbReference type="InterPro" id="IPR000792">
    <property type="entry name" value="Tscrpt_reg_LuxR_C"/>
</dbReference>
<dbReference type="InterPro" id="IPR013325">
    <property type="entry name" value="RNA_pol_sigma_r2"/>
</dbReference>
<dbReference type="CDD" id="cd06171">
    <property type="entry name" value="Sigma70_r4"/>
    <property type="match status" value="1"/>
</dbReference>